<dbReference type="Pfam" id="PF00440">
    <property type="entry name" value="TetR_N"/>
    <property type="match status" value="1"/>
</dbReference>
<dbReference type="Gene3D" id="1.10.357.10">
    <property type="entry name" value="Tetracycline Repressor, domain 2"/>
    <property type="match status" value="1"/>
</dbReference>
<evidence type="ECO:0000256" key="1">
    <source>
        <dbReference type="ARBA" id="ARBA00023015"/>
    </source>
</evidence>
<evidence type="ECO:0000256" key="2">
    <source>
        <dbReference type="ARBA" id="ARBA00023125"/>
    </source>
</evidence>
<keyword evidence="2 4" id="KW-0238">DNA-binding</keyword>
<comment type="caution">
    <text evidence="6">The sequence shown here is derived from an EMBL/GenBank/DDBJ whole genome shotgun (WGS) entry which is preliminary data.</text>
</comment>
<dbReference type="PRINTS" id="PR00455">
    <property type="entry name" value="HTHTETR"/>
</dbReference>
<dbReference type="RefSeq" id="WP_214345937.1">
    <property type="nucleotide sequence ID" value="NZ_JAHBOH010000001.1"/>
</dbReference>
<protein>
    <submittedName>
        <fullName evidence="6">TetR family transcriptional regulator</fullName>
    </submittedName>
</protein>
<dbReference type="Proteomes" id="UP000722125">
    <property type="component" value="Unassembled WGS sequence"/>
</dbReference>
<dbReference type="InterPro" id="IPR009057">
    <property type="entry name" value="Homeodomain-like_sf"/>
</dbReference>
<sequence length="200" mass="21846">MPPDEAPLRERTRRAVQDRMTLAAIDLFVEQGYDATTVGQIAAAVGMSERTFFRYFSTKDDVLEHVSAHWRARVGADLAARPAAEPTWLAARRAFDGYVRETVEQGRALALLGVIYASPGLHGRHLLRLSRWTEAIAPALRARLDGTPDADFRTAVQAAVVVTCFEAARHAWVASGGESSLDELLDRAMESAARLLDGSA</sequence>
<proteinExistence type="predicted"/>
<gene>
    <name evidence="6" type="ORF">KIN34_01445</name>
</gene>
<dbReference type="PANTHER" id="PTHR30055">
    <property type="entry name" value="HTH-TYPE TRANSCRIPTIONAL REGULATOR RUTR"/>
    <property type="match status" value="1"/>
</dbReference>
<dbReference type="Pfam" id="PF17754">
    <property type="entry name" value="TetR_C_14"/>
    <property type="match status" value="1"/>
</dbReference>
<name>A0ABS5TUX1_9CELL</name>
<evidence type="ECO:0000256" key="4">
    <source>
        <dbReference type="PROSITE-ProRule" id="PRU00335"/>
    </source>
</evidence>
<organism evidence="6 7">
    <name type="scientific">Cellulomonas fulva</name>
    <dbReference type="NCBI Taxonomy" id="2835530"/>
    <lineage>
        <taxon>Bacteria</taxon>
        <taxon>Bacillati</taxon>
        <taxon>Actinomycetota</taxon>
        <taxon>Actinomycetes</taxon>
        <taxon>Micrococcales</taxon>
        <taxon>Cellulomonadaceae</taxon>
        <taxon>Cellulomonas</taxon>
    </lineage>
</organism>
<dbReference type="Gene3D" id="1.10.10.60">
    <property type="entry name" value="Homeodomain-like"/>
    <property type="match status" value="1"/>
</dbReference>
<keyword evidence="3" id="KW-0804">Transcription</keyword>
<keyword evidence="7" id="KW-1185">Reference proteome</keyword>
<reference evidence="6 7" key="1">
    <citation type="submission" date="2021-05" db="EMBL/GenBank/DDBJ databases">
        <title>Description of Cellulomonas sp. DKR-3 sp. nov.</title>
        <authorList>
            <person name="Dahal R.H."/>
            <person name="Chaudhary D.K."/>
        </authorList>
    </citation>
    <scope>NUCLEOTIDE SEQUENCE [LARGE SCALE GENOMIC DNA]</scope>
    <source>
        <strain evidence="6 7">DKR-3</strain>
    </source>
</reference>
<accession>A0ABS5TUX1</accession>
<dbReference type="InterPro" id="IPR001647">
    <property type="entry name" value="HTH_TetR"/>
</dbReference>
<evidence type="ECO:0000313" key="6">
    <source>
        <dbReference type="EMBL" id="MBT0992955.1"/>
    </source>
</evidence>
<dbReference type="PANTHER" id="PTHR30055:SF238">
    <property type="entry name" value="MYCOFACTOCIN BIOSYNTHESIS TRANSCRIPTIONAL REGULATOR MFTR-RELATED"/>
    <property type="match status" value="1"/>
</dbReference>
<feature type="DNA-binding region" description="H-T-H motif" evidence="4">
    <location>
        <begin position="37"/>
        <end position="56"/>
    </location>
</feature>
<evidence type="ECO:0000313" key="7">
    <source>
        <dbReference type="Proteomes" id="UP000722125"/>
    </source>
</evidence>
<dbReference type="EMBL" id="JAHBOH010000001">
    <property type="protein sequence ID" value="MBT0992955.1"/>
    <property type="molecule type" value="Genomic_DNA"/>
</dbReference>
<dbReference type="SUPFAM" id="SSF46689">
    <property type="entry name" value="Homeodomain-like"/>
    <property type="match status" value="1"/>
</dbReference>
<evidence type="ECO:0000259" key="5">
    <source>
        <dbReference type="PROSITE" id="PS50977"/>
    </source>
</evidence>
<keyword evidence="1" id="KW-0805">Transcription regulation</keyword>
<feature type="domain" description="HTH tetR-type" evidence="5">
    <location>
        <begin position="14"/>
        <end position="74"/>
    </location>
</feature>
<evidence type="ECO:0000256" key="3">
    <source>
        <dbReference type="ARBA" id="ARBA00023163"/>
    </source>
</evidence>
<dbReference type="InterPro" id="IPR050109">
    <property type="entry name" value="HTH-type_TetR-like_transc_reg"/>
</dbReference>
<dbReference type="PROSITE" id="PS50977">
    <property type="entry name" value="HTH_TETR_2"/>
    <property type="match status" value="1"/>
</dbReference>
<dbReference type="InterPro" id="IPR041347">
    <property type="entry name" value="MftR_C"/>
</dbReference>